<dbReference type="STRING" id="89093.SAMN04488558_10686"/>
<keyword evidence="3 7" id="KW-0436">Ligase</keyword>
<keyword evidence="3 4" id="KW-0133">Cell shape</keyword>
<dbReference type="SUPFAM" id="SSF53244">
    <property type="entry name" value="MurD-like peptide ligases, peptide-binding domain"/>
    <property type="match status" value="1"/>
</dbReference>
<keyword evidence="3" id="KW-0963">Cytoplasm</keyword>
<keyword evidence="3 4" id="KW-0573">Peptidoglycan synthesis</keyword>
<dbReference type="NCBIfam" id="NF001126">
    <property type="entry name" value="PRK00139.1-4"/>
    <property type="match status" value="1"/>
</dbReference>
<organism evidence="7 8">
    <name type="scientific">Ignavigranum ruoffiae</name>
    <dbReference type="NCBI Taxonomy" id="89093"/>
    <lineage>
        <taxon>Bacteria</taxon>
        <taxon>Bacillati</taxon>
        <taxon>Bacillota</taxon>
        <taxon>Bacilli</taxon>
        <taxon>Lactobacillales</taxon>
        <taxon>Aerococcaceae</taxon>
        <taxon>Ignavigranum</taxon>
    </lineage>
</organism>
<dbReference type="UniPathway" id="UPA00219"/>
<keyword evidence="8" id="KW-1185">Reference proteome</keyword>
<comment type="subcellular location">
    <subcellularLocation>
        <location evidence="3 4">Cytoplasm</location>
    </subcellularLocation>
</comment>
<dbReference type="InterPro" id="IPR036565">
    <property type="entry name" value="Mur-like_cat_sf"/>
</dbReference>
<sequence length="498" mass="55664">MNQVNLLSVMNNKEIYGKSPSHETVTALVNDHRQIVPGACFIAIKGQNFDGHSVLGKAVQSGTKILIVEELPMPLISEDVVWVQVPSTYRAQAILANHFFEEPSTKLDLVAVTGTNGKTTTTTMISELLTNLGHRTGLIGTLHYKVDQTYYPAINTTPDALKLQSLFKEMVDHDCDDAIIEASSHALALGRIWYTDVNCAIFTNISREHLDFHKTMDHYAYAKSLLFAHLGEHFEKGQAKLAVINADDAYADLMMQASGAEIATYSLKDPSATAYAHSIESLEDGIRFVLDFKGQSHSIQLPMLGSYNVANYMAAFLCLALYYHFSVEDILQATEDFTGVRGRMQMIDEGQDFQVIVDFAHTPDALENVLTDLNQHKRGRLITMMGHSGGNRDSGMRPDLGDILFKYSDWVVLTADNPRHENVTKICQEMRQNHDEIPYTIIEDRQEAIAYILDQVEANDTVLFAGKGGEPYQVIGDEYVPFDEIEIVRQLLHNRGNE</sequence>
<dbReference type="InterPro" id="IPR004101">
    <property type="entry name" value="Mur_ligase_C"/>
</dbReference>
<comment type="caution">
    <text evidence="3">Lacks conserved residue(s) required for the propagation of feature annotation.</text>
</comment>
<comment type="similarity">
    <text evidence="2 3">Belongs to the MurCDEF family. MurE subfamily.</text>
</comment>
<keyword evidence="3 4" id="KW-0961">Cell wall biogenesis/degradation</keyword>
<comment type="catalytic activity">
    <reaction evidence="3">
        <text>UDP-N-acetyl-alpha-D-muramoyl-L-alanyl-D-glutamate + meso-2,6-diaminopimelate + ATP = UDP-N-acetyl-alpha-D-muramoyl-L-alanyl-gamma-D-glutamyl-meso-2,6-diaminopimelate + ADP + phosphate + H(+)</text>
        <dbReference type="Rhea" id="RHEA:23676"/>
        <dbReference type="ChEBI" id="CHEBI:15378"/>
        <dbReference type="ChEBI" id="CHEBI:30616"/>
        <dbReference type="ChEBI" id="CHEBI:43474"/>
        <dbReference type="ChEBI" id="CHEBI:57791"/>
        <dbReference type="ChEBI" id="CHEBI:83900"/>
        <dbReference type="ChEBI" id="CHEBI:83905"/>
        <dbReference type="ChEBI" id="CHEBI:456216"/>
        <dbReference type="EC" id="6.3.2.13"/>
    </reaction>
</comment>
<feature type="binding site" evidence="3">
    <location>
        <position position="392"/>
    </location>
    <ligand>
        <name>meso-2,6-diaminopimelate</name>
        <dbReference type="ChEBI" id="CHEBI:57791"/>
    </ligand>
</feature>
<keyword evidence="3" id="KW-0067">ATP-binding</keyword>
<evidence type="ECO:0000313" key="7">
    <source>
        <dbReference type="EMBL" id="SEQ20006.1"/>
    </source>
</evidence>
<comment type="pathway">
    <text evidence="1 3 4">Cell wall biogenesis; peptidoglycan biosynthesis.</text>
</comment>
<keyword evidence="3 4" id="KW-0131">Cell cycle</keyword>
<dbReference type="Pfam" id="PF08245">
    <property type="entry name" value="Mur_ligase_M"/>
    <property type="match status" value="1"/>
</dbReference>
<feature type="binding site" evidence="3">
    <location>
        <begin position="114"/>
        <end position="120"/>
    </location>
    <ligand>
        <name>ATP</name>
        <dbReference type="ChEBI" id="CHEBI:30616"/>
    </ligand>
</feature>
<dbReference type="GO" id="GO:0005737">
    <property type="term" value="C:cytoplasm"/>
    <property type="evidence" value="ECO:0007669"/>
    <property type="project" value="UniProtKB-SubCell"/>
</dbReference>
<evidence type="ECO:0000256" key="3">
    <source>
        <dbReference type="HAMAP-Rule" id="MF_00208"/>
    </source>
</evidence>
<evidence type="ECO:0000259" key="5">
    <source>
        <dbReference type="Pfam" id="PF02875"/>
    </source>
</evidence>
<dbReference type="SUPFAM" id="SSF63418">
    <property type="entry name" value="MurE/MurF N-terminal domain"/>
    <property type="match status" value="1"/>
</dbReference>
<feature type="domain" description="Mur ligase C-terminal" evidence="5">
    <location>
        <begin position="342"/>
        <end position="468"/>
    </location>
</feature>
<evidence type="ECO:0000313" key="8">
    <source>
        <dbReference type="Proteomes" id="UP000198833"/>
    </source>
</evidence>
<dbReference type="GO" id="GO:0051301">
    <property type="term" value="P:cell division"/>
    <property type="evidence" value="ECO:0007669"/>
    <property type="project" value="UniProtKB-KW"/>
</dbReference>
<name>A0A1H9E2N5_9LACT</name>
<dbReference type="HAMAP" id="MF_00208">
    <property type="entry name" value="MurE"/>
    <property type="match status" value="1"/>
</dbReference>
<dbReference type="InterPro" id="IPR013221">
    <property type="entry name" value="Mur_ligase_cen"/>
</dbReference>
<feature type="modified residue" description="N6-carboxylysine" evidence="3">
    <location>
        <position position="223"/>
    </location>
</feature>
<comment type="PTM">
    <text evidence="3">Carboxylation is probably crucial for Mg(2+) binding and, consequently, for the gamma-phosphate positioning of ATP.</text>
</comment>
<feature type="binding site" evidence="3">
    <location>
        <position position="183"/>
    </location>
    <ligand>
        <name>UDP-N-acetyl-alpha-D-muramoyl-L-alanyl-D-glutamate</name>
        <dbReference type="ChEBI" id="CHEBI:83900"/>
    </ligand>
</feature>
<dbReference type="GO" id="GO:0009252">
    <property type="term" value="P:peptidoglycan biosynthetic process"/>
    <property type="evidence" value="ECO:0007669"/>
    <property type="project" value="UniProtKB-UniRule"/>
</dbReference>
<proteinExistence type="inferred from homology"/>
<feature type="binding site" evidence="3">
    <location>
        <position position="155"/>
    </location>
    <ligand>
        <name>UDP-N-acetyl-alpha-D-muramoyl-L-alanyl-D-glutamate</name>
        <dbReference type="ChEBI" id="CHEBI:83900"/>
    </ligand>
</feature>
<dbReference type="Pfam" id="PF02875">
    <property type="entry name" value="Mur_ligase_C"/>
    <property type="match status" value="1"/>
</dbReference>
<comment type="cofactor">
    <cofactor evidence="3">
        <name>Mg(2+)</name>
        <dbReference type="ChEBI" id="CHEBI:18420"/>
    </cofactor>
</comment>
<dbReference type="PANTHER" id="PTHR23135">
    <property type="entry name" value="MUR LIGASE FAMILY MEMBER"/>
    <property type="match status" value="1"/>
</dbReference>
<dbReference type="InterPro" id="IPR036615">
    <property type="entry name" value="Mur_ligase_C_dom_sf"/>
</dbReference>
<dbReference type="GO" id="GO:0071555">
    <property type="term" value="P:cell wall organization"/>
    <property type="evidence" value="ECO:0007669"/>
    <property type="project" value="UniProtKB-KW"/>
</dbReference>
<comment type="function">
    <text evidence="3">Catalyzes the addition of meso-diaminopimelic acid to the nucleotide precursor UDP-N-acetylmuramoyl-L-alanyl-D-glutamate (UMAG) in the biosynthesis of bacterial cell-wall peptidoglycan.</text>
</comment>
<feature type="domain" description="Mur ligase central" evidence="6">
    <location>
        <begin position="112"/>
        <end position="318"/>
    </location>
</feature>
<dbReference type="GO" id="GO:0008765">
    <property type="term" value="F:UDP-N-acetylmuramoylalanyl-D-glutamate-2,6-diaminopimelate ligase activity"/>
    <property type="evidence" value="ECO:0007669"/>
    <property type="project" value="UniProtKB-UniRule"/>
</dbReference>
<dbReference type="InterPro" id="IPR035911">
    <property type="entry name" value="MurE/MurF_N"/>
</dbReference>
<dbReference type="InterPro" id="IPR005761">
    <property type="entry name" value="UDP-N-AcMur-Glu-dNH2Pim_ligase"/>
</dbReference>
<dbReference type="GO" id="GO:0005524">
    <property type="term" value="F:ATP binding"/>
    <property type="evidence" value="ECO:0007669"/>
    <property type="project" value="UniProtKB-UniRule"/>
</dbReference>
<reference evidence="7 8" key="1">
    <citation type="submission" date="2016-10" db="EMBL/GenBank/DDBJ databases">
        <authorList>
            <person name="de Groot N.N."/>
        </authorList>
    </citation>
    <scope>NUCLEOTIDE SEQUENCE [LARGE SCALE GENOMIC DNA]</scope>
    <source>
        <strain evidence="7 8">DSM 15695</strain>
    </source>
</reference>
<evidence type="ECO:0000256" key="4">
    <source>
        <dbReference type="RuleBase" id="RU004135"/>
    </source>
</evidence>
<dbReference type="AlphaFoldDB" id="A0A1H9E2N5"/>
<feature type="binding site" evidence="3">
    <location>
        <position position="466"/>
    </location>
    <ligand>
        <name>meso-2,6-diaminopimelate</name>
        <dbReference type="ChEBI" id="CHEBI:57791"/>
    </ligand>
</feature>
<dbReference type="GO" id="GO:0000287">
    <property type="term" value="F:magnesium ion binding"/>
    <property type="evidence" value="ECO:0007669"/>
    <property type="project" value="UniProtKB-UniRule"/>
</dbReference>
<feature type="binding site" evidence="3">
    <location>
        <position position="191"/>
    </location>
    <ligand>
        <name>UDP-N-acetyl-alpha-D-muramoyl-L-alanyl-D-glutamate</name>
        <dbReference type="ChEBI" id="CHEBI:83900"/>
    </ligand>
</feature>
<evidence type="ECO:0000256" key="2">
    <source>
        <dbReference type="ARBA" id="ARBA00005898"/>
    </source>
</evidence>
<dbReference type="SUPFAM" id="SSF53623">
    <property type="entry name" value="MurD-like peptide ligases, catalytic domain"/>
    <property type="match status" value="1"/>
</dbReference>
<evidence type="ECO:0000259" key="6">
    <source>
        <dbReference type="Pfam" id="PF08245"/>
    </source>
</evidence>
<keyword evidence="3" id="KW-0460">Magnesium</keyword>
<dbReference type="NCBIfam" id="TIGR01085">
    <property type="entry name" value="murE"/>
    <property type="match status" value="1"/>
</dbReference>
<accession>A0A1H9E2N5</accession>
<protein>
    <recommendedName>
        <fullName evidence="3">UDP-N-acetylmuramoyl-L-alanyl-D-glutamate--2,6-diaminopimelate ligase</fullName>
        <ecNumber evidence="3">6.3.2.13</ecNumber>
    </recommendedName>
    <alternativeName>
        <fullName evidence="3">Meso-A2pm-adding enzyme</fullName>
    </alternativeName>
    <alternativeName>
        <fullName evidence="3">Meso-diaminopimelate-adding enzyme</fullName>
    </alternativeName>
    <alternativeName>
        <fullName evidence="3">UDP-MurNAc-L-Ala-D-Glu:meso-diaminopimelate ligase</fullName>
    </alternativeName>
    <alternativeName>
        <fullName evidence="3">UDP-MurNAc-tripeptide synthetase</fullName>
    </alternativeName>
    <alternativeName>
        <fullName evidence="3">UDP-N-acetylmuramyl-tripeptide synthetase</fullName>
    </alternativeName>
</protein>
<keyword evidence="3" id="KW-0547">Nucleotide-binding</keyword>
<feature type="short sequence motif" description="Meso-diaminopimelate recognition motif" evidence="3">
    <location>
        <begin position="416"/>
        <end position="419"/>
    </location>
</feature>
<dbReference type="Proteomes" id="UP000198833">
    <property type="component" value="Unassembled WGS sequence"/>
</dbReference>
<dbReference type="Gene3D" id="3.40.1190.10">
    <property type="entry name" value="Mur-like, catalytic domain"/>
    <property type="match status" value="1"/>
</dbReference>
<dbReference type="Gene3D" id="3.40.1390.10">
    <property type="entry name" value="MurE/MurF, N-terminal domain"/>
    <property type="match status" value="1"/>
</dbReference>
<keyword evidence="3 4" id="KW-0132">Cell division</keyword>
<feature type="binding site" evidence="3">
    <location>
        <begin position="416"/>
        <end position="419"/>
    </location>
    <ligand>
        <name>meso-2,6-diaminopimelate</name>
        <dbReference type="ChEBI" id="CHEBI:57791"/>
    </ligand>
</feature>
<dbReference type="Gene3D" id="3.90.190.20">
    <property type="entry name" value="Mur ligase, C-terminal domain"/>
    <property type="match status" value="1"/>
</dbReference>
<feature type="binding site" evidence="3">
    <location>
        <begin position="156"/>
        <end position="157"/>
    </location>
    <ligand>
        <name>UDP-N-acetyl-alpha-D-muramoyl-L-alanyl-D-glutamate</name>
        <dbReference type="ChEBI" id="CHEBI:83900"/>
    </ligand>
</feature>
<dbReference type="PANTHER" id="PTHR23135:SF4">
    <property type="entry name" value="UDP-N-ACETYLMURAMOYL-L-ALANYL-D-GLUTAMATE--2,6-DIAMINOPIMELATE LIGASE MURE HOMOLOG, CHLOROPLASTIC"/>
    <property type="match status" value="1"/>
</dbReference>
<dbReference type="GO" id="GO:0008360">
    <property type="term" value="P:regulation of cell shape"/>
    <property type="evidence" value="ECO:0007669"/>
    <property type="project" value="UniProtKB-KW"/>
</dbReference>
<dbReference type="EMBL" id="FOEN01000006">
    <property type="protein sequence ID" value="SEQ20006.1"/>
    <property type="molecule type" value="Genomic_DNA"/>
</dbReference>
<gene>
    <name evidence="3" type="primary">murE</name>
    <name evidence="7" type="ORF">SAMN04488558_10686</name>
</gene>
<dbReference type="RefSeq" id="WP_234971682.1">
    <property type="nucleotide sequence ID" value="NZ_FOEN01000006.1"/>
</dbReference>
<evidence type="ECO:0000256" key="1">
    <source>
        <dbReference type="ARBA" id="ARBA00004752"/>
    </source>
</evidence>
<dbReference type="EC" id="6.3.2.13" evidence="3"/>
<feature type="binding site" evidence="3">
    <location>
        <position position="470"/>
    </location>
    <ligand>
        <name>meso-2,6-diaminopimelate</name>
        <dbReference type="ChEBI" id="CHEBI:57791"/>
    </ligand>
</feature>